<sequence length="84" mass="9027">MHPKEAVIVLLLVLALCRCCVGGPKTESPSSSAGSATQEHDYIKIANTMKQIARSVKREPVNNRTLAKHGNRGYLGLPGLTKAE</sequence>
<dbReference type="AlphaFoldDB" id="A0A183BNA3"/>
<dbReference type="WBParaSite" id="GPLIN_000208900">
    <property type="protein sequence ID" value="GPLIN_000208900"/>
    <property type="gene ID" value="GPLIN_000208900"/>
</dbReference>
<protein>
    <submittedName>
        <fullName evidence="3">Secreted protein</fullName>
    </submittedName>
</protein>
<keyword evidence="1" id="KW-0732">Signal</keyword>
<reference evidence="3" key="3">
    <citation type="submission" date="2016-06" db="UniProtKB">
        <authorList>
            <consortium name="WormBaseParasite"/>
        </authorList>
    </citation>
    <scope>IDENTIFICATION</scope>
</reference>
<keyword evidence="2" id="KW-1185">Reference proteome</keyword>
<evidence type="ECO:0000313" key="2">
    <source>
        <dbReference type="Proteomes" id="UP000050741"/>
    </source>
</evidence>
<organism evidence="2 3">
    <name type="scientific">Globodera pallida</name>
    <name type="common">Potato cyst nematode worm</name>
    <name type="synonym">Heterodera pallida</name>
    <dbReference type="NCBI Taxonomy" id="36090"/>
    <lineage>
        <taxon>Eukaryota</taxon>
        <taxon>Metazoa</taxon>
        <taxon>Ecdysozoa</taxon>
        <taxon>Nematoda</taxon>
        <taxon>Chromadorea</taxon>
        <taxon>Rhabditida</taxon>
        <taxon>Tylenchina</taxon>
        <taxon>Tylenchomorpha</taxon>
        <taxon>Tylenchoidea</taxon>
        <taxon>Heteroderidae</taxon>
        <taxon>Heteroderinae</taxon>
        <taxon>Globodera</taxon>
    </lineage>
</organism>
<name>A0A183BNA3_GLOPA</name>
<accession>A0A183BNA3</accession>
<evidence type="ECO:0000313" key="3">
    <source>
        <dbReference type="WBParaSite" id="GPLIN_000208900"/>
    </source>
</evidence>
<dbReference type="Proteomes" id="UP000050741">
    <property type="component" value="Unassembled WGS sequence"/>
</dbReference>
<reference evidence="2" key="2">
    <citation type="submission" date="2014-05" db="EMBL/GenBank/DDBJ databases">
        <title>The genome and life-stage specific transcriptomes of Globodera pallida elucidate key aspects of plant parasitism by a cyst nematode.</title>
        <authorList>
            <person name="Cotton J.A."/>
            <person name="Lilley C.J."/>
            <person name="Jones L.M."/>
            <person name="Kikuchi T."/>
            <person name="Reid A.J."/>
            <person name="Thorpe P."/>
            <person name="Tsai I.J."/>
            <person name="Beasley H."/>
            <person name="Blok V."/>
            <person name="Cock P.J.A."/>
            <person name="Van den Akker S.E."/>
            <person name="Holroyd N."/>
            <person name="Hunt M."/>
            <person name="Mantelin S."/>
            <person name="Naghra H."/>
            <person name="Pain A."/>
            <person name="Palomares-Rius J.E."/>
            <person name="Zarowiecki M."/>
            <person name="Berriman M."/>
            <person name="Jones J.T."/>
            <person name="Urwin P.E."/>
        </authorList>
    </citation>
    <scope>NUCLEOTIDE SEQUENCE [LARGE SCALE GENOMIC DNA]</scope>
    <source>
        <strain evidence="2">Lindley</strain>
    </source>
</reference>
<evidence type="ECO:0000256" key="1">
    <source>
        <dbReference type="SAM" id="SignalP"/>
    </source>
</evidence>
<feature type="signal peptide" evidence="1">
    <location>
        <begin position="1"/>
        <end position="22"/>
    </location>
</feature>
<feature type="chain" id="PRO_5008146367" evidence="1">
    <location>
        <begin position="23"/>
        <end position="84"/>
    </location>
</feature>
<proteinExistence type="predicted"/>
<reference evidence="2" key="1">
    <citation type="submission" date="2013-12" db="EMBL/GenBank/DDBJ databases">
        <authorList>
            <person name="Aslett M."/>
        </authorList>
    </citation>
    <scope>NUCLEOTIDE SEQUENCE [LARGE SCALE GENOMIC DNA]</scope>
    <source>
        <strain evidence="2">Lindley</strain>
    </source>
</reference>